<evidence type="ECO:0000313" key="2">
    <source>
        <dbReference type="EMBL" id="AFS81054.1"/>
    </source>
</evidence>
<reference evidence="2 3" key="1">
    <citation type="journal article" date="2012" name="J. Bacteriol.">
        <title>Draft Genome Sequence of an Ammonia-Oxidizing Archaeon, "Candidatus Nitrosopumilus koreensis" AR1, from Marine Sediment.</title>
        <authorList>
            <person name="Park S.J."/>
            <person name="Kim J.G."/>
            <person name="Jung M.Y."/>
            <person name="Kim S.J."/>
            <person name="Cha I.T."/>
            <person name="Kwon K."/>
            <person name="Lee J.H."/>
            <person name="Rhee S.K."/>
        </authorList>
    </citation>
    <scope>NUCLEOTIDE SEQUENCE [LARGE SCALE GENOMIC DNA]</scope>
    <source>
        <strain evidence="2 3">AR1</strain>
    </source>
</reference>
<dbReference type="SUPFAM" id="SSF55073">
    <property type="entry name" value="Nucleotide cyclase"/>
    <property type="match status" value="1"/>
</dbReference>
<dbReference type="KEGG" id="nkr:NKOR_05855"/>
<dbReference type="HOGENOM" id="CLU_089864_0_0_2"/>
<dbReference type="GeneID" id="13725206"/>
<dbReference type="Gene3D" id="3.30.70.1230">
    <property type="entry name" value="Nucleotide cyclase"/>
    <property type="match status" value="1"/>
</dbReference>
<dbReference type="CDD" id="cd07302">
    <property type="entry name" value="CHD"/>
    <property type="match status" value="1"/>
</dbReference>
<gene>
    <name evidence="2" type="ORF">NKOR_05855</name>
</gene>
<name>K0B6F2_9ARCH</name>
<protein>
    <submittedName>
        <fullName evidence="2">Adenylate cyclase</fullName>
    </submittedName>
</protein>
<dbReference type="GO" id="GO:0035556">
    <property type="term" value="P:intracellular signal transduction"/>
    <property type="evidence" value="ECO:0007669"/>
    <property type="project" value="InterPro"/>
</dbReference>
<keyword evidence="3" id="KW-1185">Reference proteome</keyword>
<dbReference type="Proteomes" id="UP000006101">
    <property type="component" value="Chromosome"/>
</dbReference>
<dbReference type="InterPro" id="IPR001054">
    <property type="entry name" value="A/G_cyclase"/>
</dbReference>
<organism evidence="2 3">
    <name type="scientific">Candidatus Nitrosopumilus koreensis AR1</name>
    <dbReference type="NCBI Taxonomy" id="1229908"/>
    <lineage>
        <taxon>Archaea</taxon>
        <taxon>Nitrososphaerota</taxon>
        <taxon>Nitrososphaeria</taxon>
        <taxon>Nitrosopumilales</taxon>
        <taxon>Nitrosopumilaceae</taxon>
        <taxon>Nitrosopumilus</taxon>
    </lineage>
</organism>
<dbReference type="InterPro" id="IPR029787">
    <property type="entry name" value="Nucleotide_cyclase"/>
</dbReference>
<dbReference type="GO" id="GO:0009190">
    <property type="term" value="P:cyclic nucleotide biosynthetic process"/>
    <property type="evidence" value="ECO:0007669"/>
    <property type="project" value="InterPro"/>
</dbReference>
<accession>K0B6F2</accession>
<evidence type="ECO:0000259" key="1">
    <source>
        <dbReference type="PROSITE" id="PS50125"/>
    </source>
</evidence>
<dbReference type="AlphaFoldDB" id="K0B6F2"/>
<dbReference type="STRING" id="1229908.NKOR_05855"/>
<dbReference type="PATRIC" id="fig|1229908.8.peg.1275"/>
<dbReference type="Pfam" id="PF00211">
    <property type="entry name" value="Guanylate_cyc"/>
    <property type="match status" value="1"/>
</dbReference>
<dbReference type="PROSITE" id="PS50125">
    <property type="entry name" value="GUANYLATE_CYCLASE_2"/>
    <property type="match status" value="1"/>
</dbReference>
<dbReference type="RefSeq" id="WP_014963438.1">
    <property type="nucleotide sequence ID" value="NC_018655.1"/>
</dbReference>
<evidence type="ECO:0000313" key="3">
    <source>
        <dbReference type="Proteomes" id="UP000006101"/>
    </source>
</evidence>
<dbReference type="EMBL" id="CP003842">
    <property type="protein sequence ID" value="AFS81054.1"/>
    <property type="molecule type" value="Genomic_DNA"/>
</dbReference>
<sequence>MRWEAGVNLSELLSNDGVVQNLEPPPYSILKYPLRETDSDPMGISDYLVAFATKSRAYCVGCVDMVNSTRISASLSRDNLMKYYETFLNSMAVIVGKFDGKVIKNVGDCLLFYFPLSENGNNLEHVRRSIDCGLVMTKAQKIISRELILKKLPSLNYRISMDYGSVIIMNTNKSVEIDMIGPPVNMCTKINHLAQNNEFVIGGDLREIVKKIEKYSFKQIRGYNVGFKSAYPAYKVQLKNR</sequence>
<proteinExistence type="predicted"/>
<feature type="domain" description="Guanylate cyclase" evidence="1">
    <location>
        <begin position="59"/>
        <end position="191"/>
    </location>
</feature>